<dbReference type="SUPFAM" id="SSF48452">
    <property type="entry name" value="TPR-like"/>
    <property type="match status" value="1"/>
</dbReference>
<dbReference type="InterPro" id="IPR011990">
    <property type="entry name" value="TPR-like_helical_dom_sf"/>
</dbReference>
<feature type="domain" description="SusD-like N-terminal" evidence="7">
    <location>
        <begin position="97"/>
        <end position="242"/>
    </location>
</feature>
<evidence type="ECO:0000256" key="2">
    <source>
        <dbReference type="ARBA" id="ARBA00006275"/>
    </source>
</evidence>
<evidence type="ECO:0000256" key="3">
    <source>
        <dbReference type="ARBA" id="ARBA00022729"/>
    </source>
</evidence>
<accession>A0AAJ5C1S4</accession>
<evidence type="ECO:0000256" key="5">
    <source>
        <dbReference type="ARBA" id="ARBA00023237"/>
    </source>
</evidence>
<proteinExistence type="inferred from homology"/>
<comment type="subcellular location">
    <subcellularLocation>
        <location evidence="1">Cell outer membrane</location>
    </subcellularLocation>
</comment>
<keyword evidence="5" id="KW-0998">Cell outer membrane</keyword>
<evidence type="ECO:0000313" key="9">
    <source>
        <dbReference type="Proteomes" id="UP000215355"/>
    </source>
</evidence>
<feature type="domain" description="RagB/SusD" evidence="6">
    <location>
        <begin position="340"/>
        <end position="503"/>
    </location>
</feature>
<evidence type="ECO:0000313" key="8">
    <source>
        <dbReference type="EMBL" id="SNV59357.1"/>
    </source>
</evidence>
<protein>
    <submittedName>
        <fullName evidence="8">SusD family</fullName>
    </submittedName>
</protein>
<dbReference type="AlphaFoldDB" id="A0AAJ5C1S4"/>
<sequence length="503" mass="56517">MKKSLNIVLISSLLFTASCSKDFLDEKPTEELSTEQLEEAAKQDPALLKGNIAGLYSTMYNTFSAQGADEESHDDFGQKGYDIYTDMLCSDMVLAGRNYGWYDQIARYITTTDYTKLEASHAWKYYYKIIFAANTVIDALGGTDVEIPAEDIEQRHIMGQAKAMRAYSYFYLANLYAKEYGTGSEMILPIYTSTDQPNQPLSSTKDVYDLIVSDLNTSIAYLDNFNRTSKDQINKYVAKGLLAYALGARGTQADWQQVVTLTNDILANGGFPLTTKRESAAILNENGIVTNPESGFNNVNTPSWMWGVDLTLASNLDLVSWWGQVDYFTYSYAAAGDPKTIDKGLYDKIPADDVRKSQFNAKNLMPLNKFFAPERKAMGQRNVVTDYIYMRVDEMQILNAEAYANLNNAASAAESLKKVVSLRKADVNYISNLSGQALKDEIYLQTRIEFWGEGKSYLAMKRNKATITRGSNHLSFPGQSYRYNDEKLTFPIPQVEIQNNPQI</sequence>
<dbReference type="GO" id="GO:0009279">
    <property type="term" value="C:cell outer membrane"/>
    <property type="evidence" value="ECO:0007669"/>
    <property type="project" value="UniProtKB-SubCell"/>
</dbReference>
<dbReference type="PROSITE" id="PS51257">
    <property type="entry name" value="PROKAR_LIPOPROTEIN"/>
    <property type="match status" value="1"/>
</dbReference>
<evidence type="ECO:0000259" key="7">
    <source>
        <dbReference type="Pfam" id="PF14322"/>
    </source>
</evidence>
<organism evidence="8 9">
    <name type="scientific">Sphingobacterium mizutaii</name>
    <dbReference type="NCBI Taxonomy" id="1010"/>
    <lineage>
        <taxon>Bacteria</taxon>
        <taxon>Pseudomonadati</taxon>
        <taxon>Bacteroidota</taxon>
        <taxon>Sphingobacteriia</taxon>
        <taxon>Sphingobacteriales</taxon>
        <taxon>Sphingobacteriaceae</taxon>
        <taxon>Sphingobacterium</taxon>
    </lineage>
</organism>
<evidence type="ECO:0000256" key="1">
    <source>
        <dbReference type="ARBA" id="ARBA00004442"/>
    </source>
</evidence>
<dbReference type="Pfam" id="PF07980">
    <property type="entry name" value="SusD_RagB"/>
    <property type="match status" value="1"/>
</dbReference>
<comment type="similarity">
    <text evidence="2">Belongs to the SusD family.</text>
</comment>
<dbReference type="KEGG" id="smiz:4412673_03507"/>
<evidence type="ECO:0000256" key="4">
    <source>
        <dbReference type="ARBA" id="ARBA00023136"/>
    </source>
</evidence>
<dbReference type="InterPro" id="IPR033985">
    <property type="entry name" value="SusD-like_N"/>
</dbReference>
<dbReference type="Pfam" id="PF14322">
    <property type="entry name" value="SusD-like_3"/>
    <property type="match status" value="1"/>
</dbReference>
<keyword evidence="4" id="KW-0472">Membrane</keyword>
<keyword evidence="3" id="KW-0732">Signal</keyword>
<evidence type="ECO:0000259" key="6">
    <source>
        <dbReference type="Pfam" id="PF07980"/>
    </source>
</evidence>
<dbReference type="InterPro" id="IPR012944">
    <property type="entry name" value="SusD_RagB_dom"/>
</dbReference>
<dbReference type="RefSeq" id="WP_093101051.1">
    <property type="nucleotide sequence ID" value="NZ_DAMBSL010000001.1"/>
</dbReference>
<dbReference type="Gene3D" id="1.25.40.390">
    <property type="match status" value="1"/>
</dbReference>
<dbReference type="Proteomes" id="UP000215355">
    <property type="component" value="Chromosome 1"/>
</dbReference>
<name>A0AAJ5C1S4_9SPHI</name>
<gene>
    <name evidence="8" type="ORF">SAMEA4412673_03507</name>
</gene>
<reference evidence="8 9" key="1">
    <citation type="submission" date="2017-06" db="EMBL/GenBank/DDBJ databases">
        <authorList>
            <consortium name="Pathogen Informatics"/>
        </authorList>
    </citation>
    <scope>NUCLEOTIDE SEQUENCE [LARGE SCALE GENOMIC DNA]</scope>
    <source>
        <strain evidence="8 9">NCTC12149</strain>
    </source>
</reference>
<dbReference type="EMBL" id="LT906468">
    <property type="protein sequence ID" value="SNV59357.1"/>
    <property type="molecule type" value="Genomic_DNA"/>
</dbReference>